<keyword evidence="1" id="KW-0067">ATP-binding</keyword>
<keyword evidence="1" id="KW-0547">Nucleotide-binding</keyword>
<comment type="caution">
    <text evidence="1">The sequence shown here is derived from an EMBL/GenBank/DDBJ whole genome shotgun (WGS) entry which is preliminary data.</text>
</comment>
<keyword evidence="1" id="KW-0347">Helicase</keyword>
<proteinExistence type="predicted"/>
<evidence type="ECO:0000313" key="1">
    <source>
        <dbReference type="EMBL" id="MBE9028789.1"/>
    </source>
</evidence>
<dbReference type="Proteomes" id="UP000625316">
    <property type="component" value="Unassembled WGS sequence"/>
</dbReference>
<dbReference type="AlphaFoldDB" id="A0A928Z1S4"/>
<name>A0A928Z1S4_9CYAN</name>
<gene>
    <name evidence="1" type="ORF">IQ266_03320</name>
</gene>
<accession>A0A928Z1S4</accession>
<dbReference type="GO" id="GO:0004386">
    <property type="term" value="F:helicase activity"/>
    <property type="evidence" value="ECO:0007669"/>
    <property type="project" value="UniProtKB-KW"/>
</dbReference>
<keyword evidence="1" id="KW-0378">Hydrolase</keyword>
<organism evidence="1 2">
    <name type="scientific">Romeriopsis navalis LEGE 11480</name>
    <dbReference type="NCBI Taxonomy" id="2777977"/>
    <lineage>
        <taxon>Bacteria</taxon>
        <taxon>Bacillati</taxon>
        <taxon>Cyanobacteriota</taxon>
        <taxon>Cyanophyceae</taxon>
        <taxon>Leptolyngbyales</taxon>
        <taxon>Leptolyngbyaceae</taxon>
        <taxon>Romeriopsis</taxon>
        <taxon>Romeriopsis navalis</taxon>
    </lineage>
</organism>
<keyword evidence="2" id="KW-1185">Reference proteome</keyword>
<dbReference type="EMBL" id="JADEXQ010000007">
    <property type="protein sequence ID" value="MBE9028789.1"/>
    <property type="molecule type" value="Genomic_DNA"/>
</dbReference>
<sequence>MKRHTTLSPIRAQNICCPNCGSRSAERHWIEDENTVRTQCPECDYLLISCSLTANVVEAYFPSSTCEKVA</sequence>
<evidence type="ECO:0000313" key="2">
    <source>
        <dbReference type="Proteomes" id="UP000625316"/>
    </source>
</evidence>
<dbReference type="RefSeq" id="WP_264323613.1">
    <property type="nucleotide sequence ID" value="NZ_JADEXQ010000007.1"/>
</dbReference>
<protein>
    <submittedName>
        <fullName evidence="1">Replication restart DNA helicase PriA</fullName>
    </submittedName>
</protein>
<reference evidence="1" key="1">
    <citation type="submission" date="2020-10" db="EMBL/GenBank/DDBJ databases">
        <authorList>
            <person name="Castelo-Branco R."/>
            <person name="Eusebio N."/>
            <person name="Adriana R."/>
            <person name="Vieira A."/>
            <person name="Brugerolle De Fraissinette N."/>
            <person name="Rezende De Castro R."/>
            <person name="Schneider M.P."/>
            <person name="Vasconcelos V."/>
            <person name="Leao P.N."/>
        </authorList>
    </citation>
    <scope>NUCLEOTIDE SEQUENCE</scope>
    <source>
        <strain evidence="1">LEGE 11480</strain>
    </source>
</reference>